<dbReference type="AlphaFoldDB" id="A0A0M2UYJ2"/>
<comment type="caution">
    <text evidence="2">The sequence shown here is derived from an EMBL/GenBank/DDBJ whole genome shotgun (WGS) entry which is preliminary data.</text>
</comment>
<keyword evidence="2" id="KW-0067">ATP-binding</keyword>
<dbReference type="GO" id="GO:0004386">
    <property type="term" value="F:helicase activity"/>
    <property type="evidence" value="ECO:0007669"/>
    <property type="project" value="UniProtKB-KW"/>
</dbReference>
<proteinExistence type="predicted"/>
<dbReference type="EMBL" id="LAQJ01000086">
    <property type="protein sequence ID" value="KKO20655.1"/>
    <property type="molecule type" value="Genomic_DNA"/>
</dbReference>
<dbReference type="Gene3D" id="3.30.565.60">
    <property type="match status" value="1"/>
</dbReference>
<keyword evidence="2" id="KW-0378">Hydrolase</keyword>
<dbReference type="InterPro" id="IPR007421">
    <property type="entry name" value="Schlafen_AlbA_2_dom"/>
</dbReference>
<dbReference type="InterPro" id="IPR038475">
    <property type="entry name" value="RecG_C_sf"/>
</dbReference>
<keyword evidence="2" id="KW-0347">Helicase</keyword>
<dbReference type="Proteomes" id="UP000034954">
    <property type="component" value="Unassembled WGS sequence"/>
</dbReference>
<dbReference type="Pfam" id="PF04326">
    <property type="entry name" value="SLFN_AlbA_2"/>
    <property type="match status" value="1"/>
</dbReference>
<organism evidence="2 3">
    <name type="scientific">Candidatus Brocadia fulgida</name>
    <dbReference type="NCBI Taxonomy" id="380242"/>
    <lineage>
        <taxon>Bacteria</taxon>
        <taxon>Pseudomonadati</taxon>
        <taxon>Planctomycetota</taxon>
        <taxon>Candidatus Brocadiia</taxon>
        <taxon>Candidatus Brocadiales</taxon>
        <taxon>Candidatus Brocadiaceae</taxon>
        <taxon>Candidatus Brocadia</taxon>
    </lineage>
</organism>
<keyword evidence="2" id="KW-0547">Nucleotide-binding</keyword>
<dbReference type="InterPro" id="IPR038461">
    <property type="entry name" value="Schlafen_AlbA_2_dom_sf"/>
</dbReference>
<keyword evidence="3" id="KW-1185">Reference proteome</keyword>
<name>A0A0M2UYJ2_9BACT</name>
<dbReference type="PANTHER" id="PTHR30595">
    <property type="entry name" value="GLPR-RELATED TRANSCRIPTIONAL REPRESSOR"/>
    <property type="match status" value="1"/>
</dbReference>
<feature type="domain" description="Schlafen AlbA-2" evidence="1">
    <location>
        <begin position="15"/>
        <end position="130"/>
    </location>
</feature>
<sequence length="396" mass="45612">MLHEQEVLKLIAGGENSYVEFKEDTVDNKKLAKEIIALSNHRGGYLLLGVDDAGKVSGIARNDNEERMVNICSDLIKPVINPAYYEMSIEGKRIGVVEIDNGCNKPYYMEDKAAKTNRYYMRYGSTTREVKHRDELQRLFQASQNIHYEIIPASYAKPETLDEYEIKEYLKNNRSGIELTEENKLNLFQSLELITFADNQYRPTIAGLLLFGKDRVTKYLPQAEIMCVKVSGTHITDEKENLKFFERNVFDNFKDAVSFFYLYNRQSFVIEGVKRIDFYDYPEKAFREILANAIIHRDYTIAGTGITVWIYDDRIEIKSPGGLPNTITVEKMKVGIKYHRNPVLAQYFFDANMVERAGQGIPKSNRWLKENGNPALGIKEGEHEVVVTMYKRGKIA</sequence>
<dbReference type="PANTHER" id="PTHR30595:SF6">
    <property type="entry name" value="SCHLAFEN ALBA-2 DOMAIN-CONTAINING PROTEIN"/>
    <property type="match status" value="1"/>
</dbReference>
<dbReference type="Pfam" id="PF13749">
    <property type="entry name" value="HATPase_c_4"/>
    <property type="match status" value="1"/>
</dbReference>
<accession>A0A0M2UYJ2</accession>
<evidence type="ECO:0000313" key="2">
    <source>
        <dbReference type="EMBL" id="KKO20655.1"/>
    </source>
</evidence>
<protein>
    <submittedName>
        <fullName evidence="2">ATP-dependent DNA helicase RecG</fullName>
        <ecNumber evidence="2">3.6.1.-</ecNumber>
    </submittedName>
</protein>
<evidence type="ECO:0000259" key="1">
    <source>
        <dbReference type="Pfam" id="PF04326"/>
    </source>
</evidence>
<dbReference type="EC" id="3.6.1.-" evidence="2"/>
<dbReference type="Gene3D" id="3.30.950.30">
    <property type="entry name" value="Schlafen, AAA domain"/>
    <property type="match status" value="1"/>
</dbReference>
<dbReference type="GO" id="GO:0016787">
    <property type="term" value="F:hydrolase activity"/>
    <property type="evidence" value="ECO:0007669"/>
    <property type="project" value="UniProtKB-KW"/>
</dbReference>
<reference evidence="2 3" key="1">
    <citation type="journal article" date="2013" name="BMC Microbiol.">
        <title>Identification of the type II cytochrome c maturation pathway in anammox bacteria by comparative genomics.</title>
        <authorList>
            <person name="Ferousi C."/>
            <person name="Speth D.R."/>
            <person name="Reimann J."/>
            <person name="Op den Camp H.J."/>
            <person name="Allen J.W."/>
            <person name="Keltjens J.T."/>
            <person name="Jetten M.S."/>
        </authorList>
    </citation>
    <scope>NUCLEOTIDE SEQUENCE [LARGE SCALE GENOMIC DNA]</scope>
    <source>
        <strain evidence="2">RU1</strain>
    </source>
</reference>
<gene>
    <name evidence="2" type="primary">recG_1</name>
    <name evidence="2" type="ORF">BROFUL_00638</name>
</gene>
<evidence type="ECO:0000313" key="3">
    <source>
        <dbReference type="Proteomes" id="UP000034954"/>
    </source>
</evidence>